<dbReference type="Gene3D" id="1.10.3520.10">
    <property type="entry name" value="Glycolipid transfer protein"/>
    <property type="match status" value="1"/>
</dbReference>
<dbReference type="EMBL" id="LVVM01000234">
    <property type="protein sequence ID" value="OJA21226.1"/>
    <property type="molecule type" value="Genomic_DNA"/>
</dbReference>
<comment type="caution">
    <text evidence="3">The sequence shown here is derived from an EMBL/GenBank/DDBJ whole genome shotgun (WGS) entry which is preliminary data.</text>
</comment>
<dbReference type="AlphaFoldDB" id="A0A1J8RHF1"/>
<gene>
    <name evidence="3" type="ORF">AZE42_07988</name>
</gene>
<feature type="domain" description="Glycolipid transfer protein" evidence="2">
    <location>
        <begin position="21"/>
        <end position="178"/>
    </location>
</feature>
<sequence length="226" mass="24433">MAPFLETVKSFDDVPITDAGVDTDAFVEAADGVVRMLKELTGLMSSVGSKAFSPVISDIQGNNKKVRDRYLAAPLQSATLEQLVTNEKSNKVGSATEGLMWLLRSLAFTCKSLQHAQANPSEELKVAFTKGYDVSLGPIHRSGGFFSVQGAMMKAAGLMFNTAIGYCPPRKSFYEKLAANPGGEPISQETLDKELNDWLTGLDTIISRMDGFYTKGKHGEILKSAL</sequence>
<dbReference type="Pfam" id="PF08718">
    <property type="entry name" value="GLTP"/>
    <property type="match status" value="1"/>
</dbReference>
<dbReference type="OrthoDB" id="205255at2759"/>
<keyword evidence="1" id="KW-0813">Transport</keyword>
<dbReference type="InterPro" id="IPR014830">
    <property type="entry name" value="Glycolipid_transfer_prot_dom"/>
</dbReference>
<evidence type="ECO:0000256" key="1">
    <source>
        <dbReference type="ARBA" id="ARBA00022448"/>
    </source>
</evidence>
<dbReference type="STRING" id="180088.A0A1J8RHF1"/>
<protein>
    <recommendedName>
        <fullName evidence="2">Glycolipid transfer protein domain-containing protein</fullName>
    </recommendedName>
</protein>
<name>A0A1J8RHF1_9AGAM</name>
<proteinExistence type="predicted"/>
<dbReference type="GO" id="GO:0005829">
    <property type="term" value="C:cytosol"/>
    <property type="evidence" value="ECO:0007669"/>
    <property type="project" value="TreeGrafter"/>
</dbReference>
<accession>A0A1J8RHF1</accession>
<organism evidence="3 4">
    <name type="scientific">Rhizopogon vesiculosus</name>
    <dbReference type="NCBI Taxonomy" id="180088"/>
    <lineage>
        <taxon>Eukaryota</taxon>
        <taxon>Fungi</taxon>
        <taxon>Dikarya</taxon>
        <taxon>Basidiomycota</taxon>
        <taxon>Agaricomycotina</taxon>
        <taxon>Agaricomycetes</taxon>
        <taxon>Agaricomycetidae</taxon>
        <taxon>Boletales</taxon>
        <taxon>Suillineae</taxon>
        <taxon>Rhizopogonaceae</taxon>
        <taxon>Rhizopogon</taxon>
    </lineage>
</organism>
<dbReference type="InterPro" id="IPR036497">
    <property type="entry name" value="GLTP_sf"/>
</dbReference>
<evidence type="ECO:0000313" key="4">
    <source>
        <dbReference type="Proteomes" id="UP000183567"/>
    </source>
</evidence>
<evidence type="ECO:0000313" key="3">
    <source>
        <dbReference type="EMBL" id="OJA21226.1"/>
    </source>
</evidence>
<dbReference type="GO" id="GO:1902388">
    <property type="term" value="F:ceramide 1-phosphate transfer activity"/>
    <property type="evidence" value="ECO:0007669"/>
    <property type="project" value="TreeGrafter"/>
</dbReference>
<keyword evidence="4" id="KW-1185">Reference proteome</keyword>
<evidence type="ECO:0000259" key="2">
    <source>
        <dbReference type="Pfam" id="PF08718"/>
    </source>
</evidence>
<reference evidence="3 4" key="1">
    <citation type="submission" date="2016-03" db="EMBL/GenBank/DDBJ databases">
        <title>Comparative genomics of the ectomycorrhizal sister species Rhizopogon vinicolor and Rhizopogon vesiculosus (Basidiomycota: Boletales) reveals a divergence of the mating type B locus.</title>
        <authorList>
            <person name="Mujic A.B."/>
            <person name="Kuo A."/>
            <person name="Tritt A."/>
            <person name="Lipzen A."/>
            <person name="Chen C."/>
            <person name="Johnson J."/>
            <person name="Sharma A."/>
            <person name="Barry K."/>
            <person name="Grigoriev I.V."/>
            <person name="Spatafora J.W."/>
        </authorList>
    </citation>
    <scope>NUCLEOTIDE SEQUENCE [LARGE SCALE GENOMIC DNA]</scope>
    <source>
        <strain evidence="3 4">AM-OR11-056</strain>
    </source>
</reference>
<dbReference type="SUPFAM" id="SSF110004">
    <property type="entry name" value="Glycolipid transfer protein, GLTP"/>
    <property type="match status" value="1"/>
</dbReference>
<dbReference type="Proteomes" id="UP000183567">
    <property type="component" value="Unassembled WGS sequence"/>
</dbReference>
<dbReference type="PANTHER" id="PTHR10219">
    <property type="entry name" value="GLYCOLIPID TRANSFER PROTEIN-RELATED"/>
    <property type="match status" value="1"/>
</dbReference>
<dbReference type="GO" id="GO:0016020">
    <property type="term" value="C:membrane"/>
    <property type="evidence" value="ECO:0007669"/>
    <property type="project" value="TreeGrafter"/>
</dbReference>
<dbReference type="GO" id="GO:1902387">
    <property type="term" value="F:ceramide 1-phosphate binding"/>
    <property type="evidence" value="ECO:0007669"/>
    <property type="project" value="TreeGrafter"/>
</dbReference>
<dbReference type="PANTHER" id="PTHR10219:SF25">
    <property type="entry name" value="PLECKSTRIN HOMOLOGY DOMAIN-CONTAINING FAMILY A MEMBER 8"/>
    <property type="match status" value="1"/>
</dbReference>